<evidence type="ECO:0000313" key="1">
    <source>
        <dbReference type="EMBL" id="RXI09921.1"/>
    </source>
</evidence>
<evidence type="ECO:0000313" key="2">
    <source>
        <dbReference type="Proteomes" id="UP000290289"/>
    </source>
</evidence>
<protein>
    <submittedName>
        <fullName evidence="1">Uncharacterized protein</fullName>
    </submittedName>
</protein>
<comment type="caution">
    <text evidence="1">The sequence shown here is derived from an EMBL/GenBank/DDBJ whole genome shotgun (WGS) entry which is preliminary data.</text>
</comment>
<dbReference type="Proteomes" id="UP000290289">
    <property type="component" value="Unassembled WGS sequence"/>
</dbReference>
<reference evidence="1 2" key="1">
    <citation type="submission" date="2018-10" db="EMBL/GenBank/DDBJ databases">
        <title>A high-quality apple genome assembly.</title>
        <authorList>
            <person name="Hu J."/>
        </authorList>
    </citation>
    <scope>NUCLEOTIDE SEQUENCE [LARGE SCALE GENOMIC DNA]</scope>
    <source>
        <strain evidence="2">cv. HFTH1</strain>
        <tissue evidence="1">Young leaf</tissue>
    </source>
</reference>
<gene>
    <name evidence="1" type="ORF">DVH24_007899</name>
</gene>
<keyword evidence="2" id="KW-1185">Reference proteome</keyword>
<dbReference type="EMBL" id="RDQH01000116">
    <property type="protein sequence ID" value="RXI09921.1"/>
    <property type="molecule type" value="Genomic_DNA"/>
</dbReference>
<name>A0A498KRZ1_MALDO</name>
<organism evidence="1 2">
    <name type="scientific">Malus domestica</name>
    <name type="common">Apple</name>
    <name type="synonym">Pyrus malus</name>
    <dbReference type="NCBI Taxonomy" id="3750"/>
    <lineage>
        <taxon>Eukaryota</taxon>
        <taxon>Viridiplantae</taxon>
        <taxon>Streptophyta</taxon>
        <taxon>Embryophyta</taxon>
        <taxon>Tracheophyta</taxon>
        <taxon>Spermatophyta</taxon>
        <taxon>Magnoliopsida</taxon>
        <taxon>eudicotyledons</taxon>
        <taxon>Gunneridae</taxon>
        <taxon>Pentapetalae</taxon>
        <taxon>rosids</taxon>
        <taxon>fabids</taxon>
        <taxon>Rosales</taxon>
        <taxon>Rosaceae</taxon>
        <taxon>Amygdaloideae</taxon>
        <taxon>Maleae</taxon>
        <taxon>Malus</taxon>
    </lineage>
</organism>
<proteinExistence type="predicted"/>
<sequence>MTCSLAKIVDQALQMSTMACNDMPTSAKNVDHGMFPTCQWHVKTRKMSTVACQWTCQASQNSTMTCPMTCQASPKCDHGMGQ</sequence>
<dbReference type="AlphaFoldDB" id="A0A498KRZ1"/>
<accession>A0A498KRZ1</accession>